<evidence type="ECO:0000313" key="3">
    <source>
        <dbReference type="Proteomes" id="UP001392437"/>
    </source>
</evidence>
<sequence length="587" mass="66194">MSSQVIDPYKTQNEYVEGNDYALPYISSHLQENNTKVDPELFKHVNCSYLSTPGRPPTLEALKQHAQSLAVLISNLAPAQAAGEIDNKNSGTADAQSFKSEEAFDWLNDLSTHYKSDDPDHHRPLNSLVNLVQSNSDTKGVEFHCALHSNGAVARVEDLQDQYKREIARRPYQRHVNLLRHANECLEILDHEYSATGGLLSILPADFEPEEKEFEAIKKTFIGQWLVYTQRLVSRTHELEIQLAQALDMLKNDAVVPMQHISAHGPDGRSGRTVVYPQDRWVLANAGDDVLEYLHNAMDKKEYTLDGDSSYARAEGVNGEALMAGEKERGIVTLDLNTRYYRLRGHGRGPIFVLPAYADRPGTVYTRELEDRPTAVRMRAPEFPERVSNLQDQNQVYKTERDTYYSENAQLKQKLAKAESQIESHVKDSEQARRKLAAFTRSTNSDKHALDTELEAYLQKIDEAETRLSELEKQETSLQSIQQKLASNEYSWTEVGRVVPRDVDGNVTEAAMQALADILKKVNEENAELRKRMSEQRREKIISGPPGQPPLIVILRSWQSGRVKKDWARDNIKGDSELSAQGGAGSG</sequence>
<proteinExistence type="predicted"/>
<evidence type="ECO:0000256" key="1">
    <source>
        <dbReference type="SAM" id="Coils"/>
    </source>
</evidence>
<dbReference type="Gene3D" id="1.10.287.1490">
    <property type="match status" value="1"/>
</dbReference>
<dbReference type="AlphaFoldDB" id="A0AAW0QPR8"/>
<dbReference type="Proteomes" id="UP001392437">
    <property type="component" value="Unassembled WGS sequence"/>
</dbReference>
<name>A0AAW0QPR8_9PEZI</name>
<dbReference type="EMBL" id="JAQQWP010000008">
    <property type="protein sequence ID" value="KAK8106090.1"/>
    <property type="molecule type" value="Genomic_DNA"/>
</dbReference>
<protein>
    <submittedName>
        <fullName evidence="2">Uncharacterized protein</fullName>
    </submittedName>
</protein>
<feature type="coiled-coil region" evidence="1">
    <location>
        <begin position="512"/>
        <end position="539"/>
    </location>
</feature>
<accession>A0AAW0QPR8</accession>
<gene>
    <name evidence="2" type="ORF">PG999_009449</name>
</gene>
<comment type="caution">
    <text evidence="2">The sequence shown here is derived from an EMBL/GenBank/DDBJ whole genome shotgun (WGS) entry which is preliminary data.</text>
</comment>
<evidence type="ECO:0000313" key="2">
    <source>
        <dbReference type="EMBL" id="KAK8106090.1"/>
    </source>
</evidence>
<organism evidence="2 3">
    <name type="scientific">Apiospora kogelbergensis</name>
    <dbReference type="NCBI Taxonomy" id="1337665"/>
    <lineage>
        <taxon>Eukaryota</taxon>
        <taxon>Fungi</taxon>
        <taxon>Dikarya</taxon>
        <taxon>Ascomycota</taxon>
        <taxon>Pezizomycotina</taxon>
        <taxon>Sordariomycetes</taxon>
        <taxon>Xylariomycetidae</taxon>
        <taxon>Amphisphaeriales</taxon>
        <taxon>Apiosporaceae</taxon>
        <taxon>Apiospora</taxon>
    </lineage>
</organism>
<feature type="coiled-coil region" evidence="1">
    <location>
        <begin position="401"/>
        <end position="481"/>
    </location>
</feature>
<reference evidence="2 3" key="1">
    <citation type="submission" date="2023-01" db="EMBL/GenBank/DDBJ databases">
        <title>Analysis of 21 Apiospora genomes using comparative genomics revels a genus with tremendous synthesis potential of carbohydrate active enzymes and secondary metabolites.</title>
        <authorList>
            <person name="Sorensen T."/>
        </authorList>
    </citation>
    <scope>NUCLEOTIDE SEQUENCE [LARGE SCALE GENOMIC DNA]</scope>
    <source>
        <strain evidence="2 3">CBS 117206</strain>
    </source>
</reference>
<keyword evidence="1" id="KW-0175">Coiled coil</keyword>
<keyword evidence="3" id="KW-1185">Reference proteome</keyword>